<evidence type="ECO:0000313" key="1">
    <source>
        <dbReference type="EMBL" id="NYD30822.1"/>
    </source>
</evidence>
<proteinExistence type="predicted"/>
<comment type="caution">
    <text evidence="1">The sequence shown here is derived from an EMBL/GenBank/DDBJ whole genome shotgun (WGS) entry which is preliminary data.</text>
</comment>
<dbReference type="GO" id="GO:0003677">
    <property type="term" value="F:DNA binding"/>
    <property type="evidence" value="ECO:0007669"/>
    <property type="project" value="UniProtKB-KW"/>
</dbReference>
<accession>A0A852RW89</accession>
<organism evidence="1 2">
    <name type="scientific">Nocardioides kongjuensis</name>
    <dbReference type="NCBI Taxonomy" id="349522"/>
    <lineage>
        <taxon>Bacteria</taxon>
        <taxon>Bacillati</taxon>
        <taxon>Actinomycetota</taxon>
        <taxon>Actinomycetes</taxon>
        <taxon>Propionibacteriales</taxon>
        <taxon>Nocardioidaceae</taxon>
        <taxon>Nocardioides</taxon>
    </lineage>
</organism>
<keyword evidence="1" id="KW-0238">DNA-binding</keyword>
<protein>
    <submittedName>
        <fullName evidence="1">DNA-binding transcriptional regulator YbjK</fullName>
    </submittedName>
</protein>
<dbReference type="SUPFAM" id="SSF46689">
    <property type="entry name" value="Homeodomain-like"/>
    <property type="match status" value="1"/>
</dbReference>
<dbReference type="RefSeq" id="WP_179727021.1">
    <property type="nucleotide sequence ID" value="NZ_BAABEF010000001.1"/>
</dbReference>
<dbReference type="Gene3D" id="1.10.357.10">
    <property type="entry name" value="Tetracycline Repressor, domain 2"/>
    <property type="match status" value="1"/>
</dbReference>
<dbReference type="Proteomes" id="UP000582231">
    <property type="component" value="Unassembled WGS sequence"/>
</dbReference>
<dbReference type="InterPro" id="IPR009057">
    <property type="entry name" value="Homeodomain-like_sf"/>
</dbReference>
<gene>
    <name evidence="1" type="ORF">BJ958_002368</name>
</gene>
<dbReference type="EMBL" id="JACCBF010000001">
    <property type="protein sequence ID" value="NYD30822.1"/>
    <property type="molecule type" value="Genomic_DNA"/>
</dbReference>
<sequence length="181" mass="18936">MTAPTRPELVADAAVTVLARDGLRGLTHRAVDAEAGLPAGSTSNCFRSRTALLEAVVVRLEELDRAAITAGPPPDLTSAPALAAYLTGNVRLMTSRRHVRTTRARLVLLLDETAGPAMEAGHHRFLAMLEAMLAEGGHPAPGPAARAVSDLLDGALMHAASVRSRTIDVEELAGAVERLLA</sequence>
<reference evidence="1 2" key="1">
    <citation type="submission" date="2020-07" db="EMBL/GenBank/DDBJ databases">
        <title>Sequencing the genomes of 1000 actinobacteria strains.</title>
        <authorList>
            <person name="Klenk H.-P."/>
        </authorList>
    </citation>
    <scope>NUCLEOTIDE SEQUENCE [LARGE SCALE GENOMIC DNA]</scope>
    <source>
        <strain evidence="1 2">DSM 19082</strain>
    </source>
</reference>
<keyword evidence="2" id="KW-1185">Reference proteome</keyword>
<evidence type="ECO:0000313" key="2">
    <source>
        <dbReference type="Proteomes" id="UP000582231"/>
    </source>
</evidence>
<name>A0A852RW89_9ACTN</name>
<dbReference type="AlphaFoldDB" id="A0A852RW89"/>